<dbReference type="GO" id="GO:0043565">
    <property type="term" value="F:sequence-specific DNA binding"/>
    <property type="evidence" value="ECO:0007669"/>
    <property type="project" value="InterPro"/>
</dbReference>
<name>A0A0K0EA04_STRER</name>
<dbReference type="Gene3D" id="1.10.10.10">
    <property type="entry name" value="Winged helix-like DNA-binding domain superfamily/Winged helix DNA-binding domain"/>
    <property type="match status" value="1"/>
</dbReference>
<dbReference type="GO" id="GO:0003700">
    <property type="term" value="F:DNA-binding transcription factor activity"/>
    <property type="evidence" value="ECO:0007669"/>
    <property type="project" value="InterPro"/>
</dbReference>
<dbReference type="PROSITE" id="PS50061">
    <property type="entry name" value="ETS_DOMAIN_3"/>
    <property type="match status" value="1"/>
</dbReference>
<dbReference type="SUPFAM" id="SSF46785">
    <property type="entry name" value="Winged helix' DNA-binding domain"/>
    <property type="match status" value="1"/>
</dbReference>
<organism evidence="4">
    <name type="scientific">Strongyloides stercoralis</name>
    <name type="common">Threadworm</name>
    <dbReference type="NCBI Taxonomy" id="6248"/>
    <lineage>
        <taxon>Eukaryota</taxon>
        <taxon>Metazoa</taxon>
        <taxon>Ecdysozoa</taxon>
        <taxon>Nematoda</taxon>
        <taxon>Chromadorea</taxon>
        <taxon>Rhabditida</taxon>
        <taxon>Tylenchina</taxon>
        <taxon>Panagrolaimomorpha</taxon>
        <taxon>Strongyloidoidea</taxon>
        <taxon>Strongyloididae</taxon>
        <taxon>Strongyloides</taxon>
    </lineage>
</organism>
<evidence type="ECO:0000256" key="1">
    <source>
        <dbReference type="ARBA" id="ARBA00005562"/>
    </source>
</evidence>
<comment type="similarity">
    <text evidence="1">Belongs to the ETS family.</text>
</comment>
<dbReference type="InterPro" id="IPR000418">
    <property type="entry name" value="Ets_dom"/>
</dbReference>
<evidence type="ECO:0000313" key="5">
    <source>
        <dbReference type="WBParaSite" id="TCONS_00003559.p1"/>
    </source>
</evidence>
<proteinExistence type="inferred from homology"/>
<dbReference type="AlphaFoldDB" id="A0A0K0EA04"/>
<evidence type="ECO:0000313" key="3">
    <source>
        <dbReference type="Proteomes" id="UP000035681"/>
    </source>
</evidence>
<dbReference type="WBParaSite" id="SSTP_0000633600.1">
    <property type="protein sequence ID" value="SSTP_0000633600.1"/>
    <property type="gene ID" value="SSTP_0000633600"/>
</dbReference>
<dbReference type="STRING" id="6248.A0A0K0EA04"/>
<sequence>MCSVSFVNESFFKSLPTTIDGRTKVKNPYINFIDFSSCPYNIKLLQLKRFPTGECNKLWNFLLFLLSNKKDYGKLLYWCGPCGLFRISNMKSFLNLWNLLKTKRLYKKNDIIKIIEFYSRKYKFIKIIGKHRQGNYFYKFDLKYLMDYLNHKIYTQILLRENLYTDPEVFLLRSTINNIVLNYEKSLDQYKNNSISLEEMEKRRNWMVNESKSILCQFISNNEGNQKKISIGLLMLCNINTLSQIINPPKGNQK</sequence>
<dbReference type="Proteomes" id="UP000035681">
    <property type="component" value="Unplaced"/>
</dbReference>
<evidence type="ECO:0000259" key="2">
    <source>
        <dbReference type="PROSITE" id="PS50061"/>
    </source>
</evidence>
<dbReference type="InterPro" id="IPR036388">
    <property type="entry name" value="WH-like_DNA-bd_sf"/>
</dbReference>
<keyword evidence="3" id="KW-1185">Reference proteome</keyword>
<dbReference type="InterPro" id="IPR036390">
    <property type="entry name" value="WH_DNA-bd_sf"/>
</dbReference>
<dbReference type="WBParaSite" id="TCONS_00003559.p1">
    <property type="protein sequence ID" value="TCONS_00003559.p1"/>
    <property type="gene ID" value="XLOC_003294"/>
</dbReference>
<reference evidence="4" key="1">
    <citation type="submission" date="2015-08" db="UniProtKB">
        <authorList>
            <consortium name="WormBaseParasite"/>
        </authorList>
    </citation>
    <scope>IDENTIFICATION</scope>
</reference>
<protein>
    <submittedName>
        <fullName evidence="4 5">ETS domain-containing protein</fullName>
    </submittedName>
</protein>
<evidence type="ECO:0000313" key="4">
    <source>
        <dbReference type="WBParaSite" id="SSTP_0000633600.1"/>
    </source>
</evidence>
<accession>A0A0K0EA04</accession>
<feature type="domain" description="ETS" evidence="2">
    <location>
        <begin position="56"/>
        <end position="141"/>
    </location>
</feature>